<evidence type="ECO:0000313" key="2">
    <source>
        <dbReference type="EMBL" id="TQE13470.1"/>
    </source>
</evidence>
<evidence type="ECO:0000256" key="1">
    <source>
        <dbReference type="SAM" id="MobiDB-lite"/>
    </source>
</evidence>
<evidence type="ECO:0000313" key="3">
    <source>
        <dbReference type="Proteomes" id="UP000315295"/>
    </source>
</evidence>
<proteinExistence type="predicted"/>
<organism evidence="2 3">
    <name type="scientific">Malus baccata</name>
    <name type="common">Siberian crab apple</name>
    <name type="synonym">Pyrus baccata</name>
    <dbReference type="NCBI Taxonomy" id="106549"/>
    <lineage>
        <taxon>Eukaryota</taxon>
        <taxon>Viridiplantae</taxon>
        <taxon>Streptophyta</taxon>
        <taxon>Embryophyta</taxon>
        <taxon>Tracheophyta</taxon>
        <taxon>Spermatophyta</taxon>
        <taxon>Magnoliopsida</taxon>
        <taxon>eudicotyledons</taxon>
        <taxon>Gunneridae</taxon>
        <taxon>Pentapetalae</taxon>
        <taxon>rosids</taxon>
        <taxon>fabids</taxon>
        <taxon>Rosales</taxon>
        <taxon>Rosaceae</taxon>
        <taxon>Amygdaloideae</taxon>
        <taxon>Maleae</taxon>
        <taxon>Malus</taxon>
    </lineage>
</organism>
<protein>
    <submittedName>
        <fullName evidence="2">Uncharacterized protein</fullName>
    </submittedName>
</protein>
<dbReference type="Proteomes" id="UP000315295">
    <property type="component" value="Unassembled WGS sequence"/>
</dbReference>
<reference evidence="2 3" key="1">
    <citation type="journal article" date="2019" name="G3 (Bethesda)">
        <title>Sequencing of a Wild Apple (Malus baccata) Genome Unravels the Differences Between Cultivated and Wild Apple Species Regarding Disease Resistance and Cold Tolerance.</title>
        <authorList>
            <person name="Chen X."/>
        </authorList>
    </citation>
    <scope>NUCLEOTIDE SEQUENCE [LARGE SCALE GENOMIC DNA]</scope>
    <source>
        <strain evidence="3">cv. Shandingzi</strain>
        <tissue evidence="2">Leaves</tissue>
    </source>
</reference>
<accession>A0A540NSC8</accession>
<comment type="caution">
    <text evidence="2">The sequence shown here is derived from an EMBL/GenBank/DDBJ whole genome shotgun (WGS) entry which is preliminary data.</text>
</comment>
<feature type="region of interest" description="Disordered" evidence="1">
    <location>
        <begin position="1"/>
        <end position="29"/>
    </location>
</feature>
<name>A0A540NSC8_MALBA</name>
<dbReference type="EMBL" id="VIEB01000011">
    <property type="protein sequence ID" value="TQE13470.1"/>
    <property type="molecule type" value="Genomic_DNA"/>
</dbReference>
<keyword evidence="3" id="KW-1185">Reference proteome</keyword>
<sequence length="57" mass="6246">MADLLLDCSPRRHPTPDLENLGTRTTHNLDSPSLLPNDITAIATTNTPSSLPVQFEF</sequence>
<dbReference type="AlphaFoldDB" id="A0A540NSC8"/>
<gene>
    <name evidence="2" type="ORF">C1H46_001037</name>
</gene>